<evidence type="ECO:0000313" key="4">
    <source>
        <dbReference type="Proteomes" id="UP000186309"/>
    </source>
</evidence>
<dbReference type="Pfam" id="PF13476">
    <property type="entry name" value="AAA_23"/>
    <property type="match status" value="1"/>
</dbReference>
<organism evidence="3 4">
    <name type="scientific">Paludisphaera borealis</name>
    <dbReference type="NCBI Taxonomy" id="1387353"/>
    <lineage>
        <taxon>Bacteria</taxon>
        <taxon>Pseudomonadati</taxon>
        <taxon>Planctomycetota</taxon>
        <taxon>Planctomycetia</taxon>
        <taxon>Isosphaerales</taxon>
        <taxon>Isosphaeraceae</taxon>
        <taxon>Paludisphaera</taxon>
    </lineage>
</organism>
<evidence type="ECO:0000256" key="1">
    <source>
        <dbReference type="SAM" id="Coils"/>
    </source>
</evidence>
<dbReference type="EMBL" id="CP019082">
    <property type="protein sequence ID" value="APW58612.1"/>
    <property type="molecule type" value="Genomic_DNA"/>
</dbReference>
<dbReference type="STRING" id="1387353.BSF38_00010"/>
<evidence type="ECO:0000313" key="3">
    <source>
        <dbReference type="EMBL" id="APW58612.1"/>
    </source>
</evidence>
<dbReference type="GO" id="GO:0006302">
    <property type="term" value="P:double-strand break repair"/>
    <property type="evidence" value="ECO:0007669"/>
    <property type="project" value="InterPro"/>
</dbReference>
<feature type="domain" description="Rad50/SbcC-type AAA" evidence="2">
    <location>
        <begin position="14"/>
        <end position="179"/>
    </location>
</feature>
<sequence length="613" mass="66627">MHIDRVQIEEGFLDGLDVHFVPGLNVVIGARGTGKTSLIELVRFCLDVRGFAAETAKRSQDHALSVLGTGQVTVTLTENGRQVIVTRTATDKTPRSTGPFTSPIVFSQTEIETVGLQPNGRLGLIDSFLGDMRRNEAEEGEAVSEVRSLTKEVDAIRRELDDYERHLAEIPSIDQQLDQLMPAEQLLAKSSTDVAAKKQSLDVLSKSIASTAVALTSTERFSQAVTRWRATIVAAAQVTPPGEVWSGQADDNPLPALQERAAKAAAYIQQALAEINAIDAESRSAAARFNKHKVDLEDQARQLRKEIETLQEGAGTTARQGQQLRERKAQLESLRTVAQERNHRINLLLNQRNAALDRLETVREARFNARVAAADKLNHVLGPKIQIVVTRAGQYDAYASAIAEVLRGSGLRYGELAPTLAKSVSPRELMEAADAGDVALISEAAGITKDRAVRTISQLKDSDLGALATINVEDVVSFQLLDGTDYKDISQLSTGQRCTVILPLVLRHTERLLIVDQPEDHIDNAFIADTLIRAIMARDPSGQILFSTHNANIPVLGNADRVVQLGSDGRRGFALVTADLNSPAAVHAITSVMEGGIEAFGRRASFYGRRKAK</sequence>
<dbReference type="InterPro" id="IPR027417">
    <property type="entry name" value="P-loop_NTPase"/>
</dbReference>
<gene>
    <name evidence="3" type="primary">smc_1</name>
    <name evidence="3" type="ORF">BSF38_00010</name>
</gene>
<proteinExistence type="predicted"/>
<keyword evidence="4" id="KW-1185">Reference proteome</keyword>
<dbReference type="PANTHER" id="PTHR32182:SF22">
    <property type="entry name" value="ATP-DEPENDENT ENDONUCLEASE, OLD FAMILY-RELATED"/>
    <property type="match status" value="1"/>
</dbReference>
<protein>
    <submittedName>
        <fullName evidence="3">Chromosome partition protein Smc</fullName>
    </submittedName>
</protein>
<name>A0A1U7CI51_9BACT</name>
<dbReference type="GO" id="GO:0000731">
    <property type="term" value="P:DNA synthesis involved in DNA repair"/>
    <property type="evidence" value="ECO:0007669"/>
    <property type="project" value="TreeGrafter"/>
</dbReference>
<dbReference type="PANTHER" id="PTHR32182">
    <property type="entry name" value="DNA REPLICATION AND REPAIR PROTEIN RECF"/>
    <property type="match status" value="1"/>
</dbReference>
<dbReference type="OrthoDB" id="9791620at2"/>
<feature type="coiled-coil region" evidence="1">
    <location>
        <begin position="286"/>
        <end position="313"/>
    </location>
</feature>
<dbReference type="SUPFAM" id="SSF52540">
    <property type="entry name" value="P-loop containing nucleoside triphosphate hydrolases"/>
    <property type="match status" value="1"/>
</dbReference>
<evidence type="ECO:0000259" key="2">
    <source>
        <dbReference type="Pfam" id="PF13476"/>
    </source>
</evidence>
<reference evidence="4" key="1">
    <citation type="submission" date="2016-12" db="EMBL/GenBank/DDBJ databases">
        <title>Comparative genomics of four Isosphaeraceae planctomycetes: a common pool of plasmids and glycoside hydrolase genes.</title>
        <authorList>
            <person name="Ivanova A."/>
        </authorList>
    </citation>
    <scope>NUCLEOTIDE SEQUENCE [LARGE SCALE GENOMIC DNA]</scope>
    <source>
        <strain evidence="4">PX4</strain>
    </source>
</reference>
<accession>A0A1U7CI51</accession>
<dbReference type="KEGG" id="pbor:BSF38_00010"/>
<dbReference type="InterPro" id="IPR038729">
    <property type="entry name" value="Rad50/SbcC_AAA"/>
</dbReference>
<dbReference type="Proteomes" id="UP000186309">
    <property type="component" value="Chromosome"/>
</dbReference>
<dbReference type="GO" id="GO:0016887">
    <property type="term" value="F:ATP hydrolysis activity"/>
    <property type="evidence" value="ECO:0007669"/>
    <property type="project" value="InterPro"/>
</dbReference>
<keyword evidence="1" id="KW-0175">Coiled coil</keyword>
<dbReference type="AlphaFoldDB" id="A0A1U7CI51"/>
<dbReference type="Gene3D" id="3.40.50.300">
    <property type="entry name" value="P-loop containing nucleotide triphosphate hydrolases"/>
    <property type="match status" value="2"/>
</dbReference>